<organism evidence="1 2">
    <name type="scientific">Aphis craccivora</name>
    <name type="common">Cowpea aphid</name>
    <dbReference type="NCBI Taxonomy" id="307492"/>
    <lineage>
        <taxon>Eukaryota</taxon>
        <taxon>Metazoa</taxon>
        <taxon>Ecdysozoa</taxon>
        <taxon>Arthropoda</taxon>
        <taxon>Hexapoda</taxon>
        <taxon>Insecta</taxon>
        <taxon>Pterygota</taxon>
        <taxon>Neoptera</taxon>
        <taxon>Paraneoptera</taxon>
        <taxon>Hemiptera</taxon>
        <taxon>Sternorrhyncha</taxon>
        <taxon>Aphidomorpha</taxon>
        <taxon>Aphidoidea</taxon>
        <taxon>Aphididae</taxon>
        <taxon>Aphidini</taxon>
        <taxon>Aphis</taxon>
        <taxon>Aphis</taxon>
    </lineage>
</organism>
<sequence length="68" mass="8079">MEFKKDGMTVSKAFPKKIKQAKTQNHQNQKLHHTDKSLNINIEKCFPKYSIHIMYVEKSSIIEMFNRP</sequence>
<evidence type="ECO:0000313" key="2">
    <source>
        <dbReference type="Proteomes" id="UP000478052"/>
    </source>
</evidence>
<dbReference type="Proteomes" id="UP000478052">
    <property type="component" value="Unassembled WGS sequence"/>
</dbReference>
<proteinExistence type="predicted"/>
<dbReference type="EMBL" id="VUJU01009290">
    <property type="protein sequence ID" value="KAF0721132.1"/>
    <property type="molecule type" value="Genomic_DNA"/>
</dbReference>
<comment type="caution">
    <text evidence="1">The sequence shown here is derived from an EMBL/GenBank/DDBJ whole genome shotgun (WGS) entry which is preliminary data.</text>
</comment>
<reference evidence="1 2" key="1">
    <citation type="submission" date="2019-08" db="EMBL/GenBank/DDBJ databases">
        <title>Whole genome of Aphis craccivora.</title>
        <authorList>
            <person name="Voronova N.V."/>
            <person name="Shulinski R.S."/>
            <person name="Bandarenka Y.V."/>
            <person name="Zhorov D.G."/>
            <person name="Warner D."/>
        </authorList>
    </citation>
    <scope>NUCLEOTIDE SEQUENCE [LARGE SCALE GENOMIC DNA]</scope>
    <source>
        <strain evidence="1">180601</strain>
        <tissue evidence="1">Whole Body</tissue>
    </source>
</reference>
<gene>
    <name evidence="1" type="ORF">FWK35_00025111</name>
</gene>
<keyword evidence="2" id="KW-1185">Reference proteome</keyword>
<evidence type="ECO:0000313" key="1">
    <source>
        <dbReference type="EMBL" id="KAF0721132.1"/>
    </source>
</evidence>
<protein>
    <submittedName>
        <fullName evidence="1">General transcription factor II-I repeat domain-containing protein 2-like</fullName>
    </submittedName>
</protein>
<name>A0A6G0W2L5_APHCR</name>
<accession>A0A6G0W2L5</accession>
<dbReference type="AlphaFoldDB" id="A0A6G0W2L5"/>